<comment type="similarity">
    <text evidence="4 10">Belongs to the NAD(P)-dependent epimerase/dehydratase family.</text>
</comment>
<comment type="pathway">
    <text evidence="3 10">Carbohydrate metabolism; galactose metabolism.</text>
</comment>
<gene>
    <name evidence="12" type="ORF">AHIS1636_23320</name>
</gene>
<feature type="domain" description="NAD-dependent epimerase/dehydratase" evidence="11">
    <location>
        <begin position="6"/>
        <end position="264"/>
    </location>
</feature>
<keyword evidence="10" id="KW-0119">Carbohydrate metabolism</keyword>
<comment type="catalytic activity">
    <reaction evidence="1 10">
        <text>UDP-alpha-D-glucose = UDP-alpha-D-galactose</text>
        <dbReference type="Rhea" id="RHEA:22168"/>
        <dbReference type="ChEBI" id="CHEBI:58885"/>
        <dbReference type="ChEBI" id="CHEBI:66914"/>
        <dbReference type="EC" id="5.1.3.2"/>
    </reaction>
</comment>
<evidence type="ECO:0000256" key="6">
    <source>
        <dbReference type="ARBA" id="ARBA00018569"/>
    </source>
</evidence>
<accession>A0ABQ5MW55</accession>
<evidence type="ECO:0000256" key="9">
    <source>
        <dbReference type="ARBA" id="ARBA00023235"/>
    </source>
</evidence>
<evidence type="ECO:0000256" key="10">
    <source>
        <dbReference type="RuleBase" id="RU366046"/>
    </source>
</evidence>
<dbReference type="InterPro" id="IPR001509">
    <property type="entry name" value="Epimerase_deHydtase"/>
</dbReference>
<evidence type="ECO:0000256" key="5">
    <source>
        <dbReference type="ARBA" id="ARBA00013189"/>
    </source>
</evidence>
<keyword evidence="8" id="KW-0299">Galactose metabolism</keyword>
<evidence type="ECO:0000256" key="2">
    <source>
        <dbReference type="ARBA" id="ARBA00001911"/>
    </source>
</evidence>
<dbReference type="SUPFAM" id="SSF51735">
    <property type="entry name" value="NAD(P)-binding Rossmann-fold domains"/>
    <property type="match status" value="1"/>
</dbReference>
<organism evidence="12 13">
    <name type="scientific">Arthrobacter mangrovi</name>
    <dbReference type="NCBI Taxonomy" id="2966350"/>
    <lineage>
        <taxon>Bacteria</taxon>
        <taxon>Bacillati</taxon>
        <taxon>Actinomycetota</taxon>
        <taxon>Actinomycetes</taxon>
        <taxon>Micrococcales</taxon>
        <taxon>Micrococcaceae</taxon>
        <taxon>Arthrobacter</taxon>
    </lineage>
</organism>
<name>A0ABQ5MW55_9MICC</name>
<evidence type="ECO:0000256" key="8">
    <source>
        <dbReference type="ARBA" id="ARBA00023144"/>
    </source>
</evidence>
<evidence type="ECO:0000313" key="12">
    <source>
        <dbReference type="EMBL" id="GLB67892.1"/>
    </source>
</evidence>
<dbReference type="PRINTS" id="PR01713">
    <property type="entry name" value="NUCEPIMERASE"/>
</dbReference>
<protein>
    <recommendedName>
        <fullName evidence="6 10">UDP-glucose 4-epimerase</fullName>
        <ecNumber evidence="5 10">5.1.3.2</ecNumber>
    </recommendedName>
</protein>
<dbReference type="RefSeq" id="WP_264796002.1">
    <property type="nucleotide sequence ID" value="NZ_BRVS01000009.1"/>
</dbReference>
<reference evidence="12 13" key="1">
    <citation type="journal article" date="2023" name="Int. J. Syst. Evol. Microbiol.">
        <title>Arthrobacter mangrovi sp. nov., an actinobacterium isolated from the rhizosphere of a mangrove.</title>
        <authorList>
            <person name="Hamada M."/>
            <person name="Saitou S."/>
            <person name="Enomoto N."/>
            <person name="Nanri K."/>
            <person name="Hidaka K."/>
            <person name="Miura T."/>
            <person name="Tamura T."/>
        </authorList>
    </citation>
    <scope>NUCLEOTIDE SEQUENCE [LARGE SCALE GENOMIC DNA]</scope>
    <source>
        <strain evidence="12 13">NBRC 112813</strain>
    </source>
</reference>
<sequence length="349" mass="37485">MGNPTALVTGGAGFIGSHCCVDLLANGFDVVVVDNFSNSSPAALDRVREISGAGHLTSLKVDLLDQSALQSVFDCYSIDVVIHFAAYKAVGDSMNRPREYYTNNVAGILDLVNAMNLADVKHLIFSSSCSIYGNATEIPLTESSAPGPTNPYAKSKWICEQILEDICATHPDWSVTALRYFNPVGAHESGLLGEDPTGIPGNIMPLLSQIAAGRLSELNVFGSDYATPDGTAIRDYIHVMDVVEGHRLALERGKISGFRRYNLGTGVGTSVLDLVCRFAAVSGVEIPYEIVGRRPGDVPELVASPDLAAAELGWRAKRNLDDMCRDAWHFQQLNPLGYQQAVTGERAPA</sequence>
<dbReference type="Pfam" id="PF01370">
    <property type="entry name" value="Epimerase"/>
    <property type="match status" value="1"/>
</dbReference>
<evidence type="ECO:0000256" key="1">
    <source>
        <dbReference type="ARBA" id="ARBA00000083"/>
    </source>
</evidence>
<proteinExistence type="inferred from homology"/>
<keyword evidence="7 10" id="KW-0520">NAD</keyword>
<comment type="subunit">
    <text evidence="10">Homodimer.</text>
</comment>
<dbReference type="InterPro" id="IPR005886">
    <property type="entry name" value="UDP_G4E"/>
</dbReference>
<dbReference type="NCBIfam" id="TIGR01179">
    <property type="entry name" value="galE"/>
    <property type="match status" value="1"/>
</dbReference>
<evidence type="ECO:0000256" key="4">
    <source>
        <dbReference type="ARBA" id="ARBA00007637"/>
    </source>
</evidence>
<evidence type="ECO:0000256" key="7">
    <source>
        <dbReference type="ARBA" id="ARBA00023027"/>
    </source>
</evidence>
<evidence type="ECO:0000259" key="11">
    <source>
        <dbReference type="Pfam" id="PF01370"/>
    </source>
</evidence>
<dbReference type="EMBL" id="BRVS01000009">
    <property type="protein sequence ID" value="GLB67892.1"/>
    <property type="molecule type" value="Genomic_DNA"/>
</dbReference>
<dbReference type="Proteomes" id="UP001209654">
    <property type="component" value="Unassembled WGS sequence"/>
</dbReference>
<comment type="cofactor">
    <cofactor evidence="2 10">
        <name>NAD(+)</name>
        <dbReference type="ChEBI" id="CHEBI:57540"/>
    </cofactor>
</comment>
<dbReference type="Gene3D" id="3.40.50.720">
    <property type="entry name" value="NAD(P)-binding Rossmann-like Domain"/>
    <property type="match status" value="1"/>
</dbReference>
<dbReference type="PANTHER" id="PTHR43725:SF47">
    <property type="entry name" value="UDP-GLUCOSE 4-EPIMERASE"/>
    <property type="match status" value="1"/>
</dbReference>
<dbReference type="Gene3D" id="3.90.25.10">
    <property type="entry name" value="UDP-galactose 4-epimerase, domain 1"/>
    <property type="match status" value="1"/>
</dbReference>
<dbReference type="InterPro" id="IPR036291">
    <property type="entry name" value="NAD(P)-bd_dom_sf"/>
</dbReference>
<keyword evidence="13" id="KW-1185">Reference proteome</keyword>
<keyword evidence="9 10" id="KW-0413">Isomerase</keyword>
<dbReference type="EC" id="5.1.3.2" evidence="5 10"/>
<comment type="caution">
    <text evidence="12">The sequence shown here is derived from an EMBL/GenBank/DDBJ whole genome shotgun (WGS) entry which is preliminary data.</text>
</comment>
<evidence type="ECO:0000313" key="13">
    <source>
        <dbReference type="Proteomes" id="UP001209654"/>
    </source>
</evidence>
<dbReference type="PANTHER" id="PTHR43725">
    <property type="entry name" value="UDP-GLUCOSE 4-EPIMERASE"/>
    <property type="match status" value="1"/>
</dbReference>
<dbReference type="CDD" id="cd05247">
    <property type="entry name" value="UDP_G4E_1_SDR_e"/>
    <property type="match status" value="1"/>
</dbReference>
<evidence type="ECO:0000256" key="3">
    <source>
        <dbReference type="ARBA" id="ARBA00004947"/>
    </source>
</evidence>